<dbReference type="HAMAP" id="MF_00099">
    <property type="entry name" value="CheB_chemtxs"/>
    <property type="match status" value="1"/>
</dbReference>
<comment type="subcellular location">
    <subcellularLocation>
        <location evidence="4">Cytoplasm</location>
    </subcellularLocation>
</comment>
<dbReference type="PROSITE" id="PS50110">
    <property type="entry name" value="RESPONSE_REGULATORY"/>
    <property type="match status" value="1"/>
</dbReference>
<feature type="domain" description="Response regulatory" evidence="7">
    <location>
        <begin position="4"/>
        <end position="121"/>
    </location>
</feature>
<comment type="similarity">
    <text evidence="4">Belongs to the CheB family.</text>
</comment>
<dbReference type="NCBIfam" id="NF001965">
    <property type="entry name" value="PRK00742.1"/>
    <property type="match status" value="1"/>
</dbReference>
<evidence type="ECO:0000256" key="4">
    <source>
        <dbReference type="HAMAP-Rule" id="MF_00099"/>
    </source>
</evidence>
<feature type="active site" evidence="4 5">
    <location>
        <position position="333"/>
    </location>
</feature>
<feature type="modified residue" description="4-aspartylphosphate" evidence="4 6">
    <location>
        <position position="55"/>
    </location>
</feature>
<feature type="domain" description="CheB-type methylesterase" evidence="8">
    <location>
        <begin position="198"/>
        <end position="391"/>
    </location>
</feature>
<comment type="catalytic activity">
    <reaction evidence="4">
        <text>L-glutaminyl-[protein] + H2O = L-glutamyl-[protein] + NH4(+)</text>
        <dbReference type="Rhea" id="RHEA:16441"/>
        <dbReference type="Rhea" id="RHEA-COMP:10207"/>
        <dbReference type="Rhea" id="RHEA-COMP:10208"/>
        <dbReference type="ChEBI" id="CHEBI:15377"/>
        <dbReference type="ChEBI" id="CHEBI:28938"/>
        <dbReference type="ChEBI" id="CHEBI:29973"/>
        <dbReference type="ChEBI" id="CHEBI:30011"/>
        <dbReference type="EC" id="3.5.1.44"/>
    </reaction>
</comment>
<evidence type="ECO:0000256" key="3">
    <source>
        <dbReference type="ARBA" id="ARBA00048267"/>
    </source>
</evidence>
<accession>A0ABQ6DWF6</accession>
<dbReference type="EC" id="3.1.1.61" evidence="4"/>
<dbReference type="Pfam" id="PF01339">
    <property type="entry name" value="CheB_methylest"/>
    <property type="match status" value="1"/>
</dbReference>
<dbReference type="SUPFAM" id="SSF52738">
    <property type="entry name" value="Methylesterase CheB, C-terminal domain"/>
    <property type="match status" value="1"/>
</dbReference>
<dbReference type="CDD" id="cd16432">
    <property type="entry name" value="CheB_Rec"/>
    <property type="match status" value="1"/>
</dbReference>
<dbReference type="PANTHER" id="PTHR42872:SF3">
    <property type="entry name" value="PROTEIN-GLUTAMATE METHYLESTERASE_PROTEIN-GLUTAMINE GLUTAMINASE 1"/>
    <property type="match status" value="1"/>
</dbReference>
<dbReference type="SUPFAM" id="SSF52172">
    <property type="entry name" value="CheY-like"/>
    <property type="match status" value="1"/>
</dbReference>
<dbReference type="Proteomes" id="UP001157353">
    <property type="component" value="Unassembled WGS sequence"/>
</dbReference>
<dbReference type="Gene3D" id="3.40.50.180">
    <property type="entry name" value="Methylesterase CheB, C-terminal domain"/>
    <property type="match status" value="1"/>
</dbReference>
<dbReference type="PANTHER" id="PTHR42872">
    <property type="entry name" value="PROTEIN-GLUTAMATE METHYLESTERASE/PROTEIN-GLUTAMINE GLUTAMINASE"/>
    <property type="match status" value="1"/>
</dbReference>
<evidence type="ECO:0000256" key="1">
    <source>
        <dbReference type="ARBA" id="ARBA00022500"/>
    </source>
</evidence>
<dbReference type="InterPro" id="IPR000673">
    <property type="entry name" value="Sig_transdc_resp-reg_Me-estase"/>
</dbReference>
<feature type="active site" evidence="4 5">
    <location>
        <position position="210"/>
    </location>
</feature>
<sequence>MAIKVLVVDDSSFFRRRVSEIINKSPALEVIGTANNGQEAIELVAKLKPDVVTMDIEMPVMDGITAVKHIMATNPLPILMFSSLTHQGASATLDALEAGASDFLPKKFEDIARDKEEAIKLLQQRIQAIASRRVARAFPKFSNREVPVKAKPALSALKKLNEHNLATPANSTREAVAARPVTRKPITASSTNKFFKASGKNYDVLAIGTSTGGPVALQTVLSALPRDFKLPILLIQHMPGTFTKAFADRLNGLCQISVKEASDGDILKPGCAYLAPGGQQMLVDGRAGHGKVRLHAGSEKLNYKPSVDITFASLSKLYGKKVLAVVLTGMGADGREGARMLKEKGAEIWAQDEASCVVYGMPQAVTKAGIATESLALDQVAKRILVELKHE</sequence>
<dbReference type="InterPro" id="IPR011006">
    <property type="entry name" value="CheY-like_superfamily"/>
</dbReference>
<dbReference type="CDD" id="cd17541">
    <property type="entry name" value="REC_CheB-like"/>
    <property type="match status" value="1"/>
</dbReference>
<dbReference type="PIRSF" id="PIRSF000876">
    <property type="entry name" value="RR_chemtxs_CheB"/>
    <property type="match status" value="1"/>
</dbReference>
<dbReference type="PROSITE" id="PS50122">
    <property type="entry name" value="CHEB"/>
    <property type="match status" value="1"/>
</dbReference>
<dbReference type="InterPro" id="IPR035909">
    <property type="entry name" value="CheB_C"/>
</dbReference>
<protein>
    <recommendedName>
        <fullName evidence="4">Protein-glutamate methylesterase/protein-glutamine glutaminase</fullName>
        <ecNumber evidence="4">3.1.1.61</ecNumber>
        <ecNumber evidence="4">3.5.1.44</ecNumber>
    </recommendedName>
</protein>
<organism evidence="9 10">
    <name type="scientific">Psychromonas marina</name>
    <dbReference type="NCBI Taxonomy" id="88364"/>
    <lineage>
        <taxon>Bacteria</taxon>
        <taxon>Pseudomonadati</taxon>
        <taxon>Pseudomonadota</taxon>
        <taxon>Gammaproteobacteria</taxon>
        <taxon>Alteromonadales</taxon>
        <taxon>Psychromonadaceae</taxon>
        <taxon>Psychromonas</taxon>
    </lineage>
</organism>
<keyword evidence="1 4" id="KW-0145">Chemotaxis</keyword>
<comment type="domain">
    <text evidence="4">Contains a C-terminal catalytic domain, and an N-terminal region which modulates catalytic activity.</text>
</comment>
<keyword evidence="4" id="KW-0963">Cytoplasm</keyword>
<evidence type="ECO:0000259" key="8">
    <source>
        <dbReference type="PROSITE" id="PS50122"/>
    </source>
</evidence>
<name>A0ABQ6DWF6_9GAMM</name>
<dbReference type="Gene3D" id="3.40.50.2300">
    <property type="match status" value="1"/>
</dbReference>
<evidence type="ECO:0000256" key="2">
    <source>
        <dbReference type="ARBA" id="ARBA00022801"/>
    </source>
</evidence>
<evidence type="ECO:0000313" key="10">
    <source>
        <dbReference type="Proteomes" id="UP001157353"/>
    </source>
</evidence>
<reference evidence="10" key="1">
    <citation type="journal article" date="2019" name="Int. J. Syst. Evol. Microbiol.">
        <title>The Global Catalogue of Microorganisms (GCM) 10K type strain sequencing project: providing services to taxonomists for standard genome sequencing and annotation.</title>
        <authorList>
            <consortium name="The Broad Institute Genomics Platform"/>
            <consortium name="The Broad Institute Genome Sequencing Center for Infectious Disease"/>
            <person name="Wu L."/>
            <person name="Ma J."/>
        </authorList>
    </citation>
    <scope>NUCLEOTIDE SEQUENCE [LARGE SCALE GENOMIC DNA]</scope>
    <source>
        <strain evidence="10">NBRC 103166</strain>
    </source>
</reference>
<keyword evidence="10" id="KW-1185">Reference proteome</keyword>
<evidence type="ECO:0000256" key="5">
    <source>
        <dbReference type="PROSITE-ProRule" id="PRU00050"/>
    </source>
</evidence>
<feature type="active site" evidence="4 5">
    <location>
        <position position="237"/>
    </location>
</feature>
<evidence type="ECO:0000259" key="7">
    <source>
        <dbReference type="PROSITE" id="PS50110"/>
    </source>
</evidence>
<dbReference type="EC" id="3.5.1.44" evidence="4"/>
<dbReference type="InterPro" id="IPR008248">
    <property type="entry name" value="CheB-like"/>
</dbReference>
<comment type="caution">
    <text evidence="9">The sequence shown here is derived from an EMBL/GenBank/DDBJ whole genome shotgun (WGS) entry which is preliminary data.</text>
</comment>
<dbReference type="Pfam" id="PF00072">
    <property type="entry name" value="Response_reg"/>
    <property type="match status" value="1"/>
</dbReference>
<comment type="PTM">
    <text evidence="4">Phosphorylated by CheA. Phosphorylation of the N-terminal regulatory domain activates the methylesterase activity.</text>
</comment>
<keyword evidence="4 6" id="KW-0597">Phosphoprotein</keyword>
<dbReference type="EMBL" id="BSPQ01000001">
    <property type="protein sequence ID" value="GLS89444.1"/>
    <property type="molecule type" value="Genomic_DNA"/>
</dbReference>
<evidence type="ECO:0000313" key="9">
    <source>
        <dbReference type="EMBL" id="GLS89444.1"/>
    </source>
</evidence>
<dbReference type="RefSeq" id="WP_284202849.1">
    <property type="nucleotide sequence ID" value="NZ_BSPQ01000001.1"/>
</dbReference>
<comment type="function">
    <text evidence="4">Involved in chemotaxis. Part of a chemotaxis signal transduction system that modulates chemotaxis in response to various stimuli. Catalyzes the demethylation of specific methylglutamate residues introduced into the chemoreceptors (methyl-accepting chemotaxis proteins or MCP) by CheR. Also mediates the irreversible deamidation of specific glutamine residues to glutamic acid.</text>
</comment>
<dbReference type="InterPro" id="IPR001789">
    <property type="entry name" value="Sig_transdc_resp-reg_receiver"/>
</dbReference>
<proteinExistence type="inferred from homology"/>
<gene>
    <name evidence="9" type="primary">cheB-2</name>
    <name evidence="4" type="synonym">cheB</name>
    <name evidence="9" type="ORF">GCM10007916_05110</name>
</gene>
<keyword evidence="2 4" id="KW-0378">Hydrolase</keyword>
<dbReference type="SMART" id="SM00448">
    <property type="entry name" value="REC"/>
    <property type="match status" value="1"/>
</dbReference>
<evidence type="ECO:0000256" key="6">
    <source>
        <dbReference type="PROSITE-ProRule" id="PRU00169"/>
    </source>
</evidence>
<comment type="catalytic activity">
    <reaction evidence="3 4">
        <text>[protein]-L-glutamate 5-O-methyl ester + H2O = L-glutamyl-[protein] + methanol + H(+)</text>
        <dbReference type="Rhea" id="RHEA:23236"/>
        <dbReference type="Rhea" id="RHEA-COMP:10208"/>
        <dbReference type="Rhea" id="RHEA-COMP:10311"/>
        <dbReference type="ChEBI" id="CHEBI:15377"/>
        <dbReference type="ChEBI" id="CHEBI:15378"/>
        <dbReference type="ChEBI" id="CHEBI:17790"/>
        <dbReference type="ChEBI" id="CHEBI:29973"/>
        <dbReference type="ChEBI" id="CHEBI:82795"/>
        <dbReference type="EC" id="3.1.1.61"/>
    </reaction>
</comment>